<dbReference type="NCBIfam" id="TIGR01439">
    <property type="entry name" value="lp_hng_hel_AbrB"/>
    <property type="match status" value="1"/>
</dbReference>
<dbReference type="PROSITE" id="PS51740">
    <property type="entry name" value="SPOVT_ABRB"/>
    <property type="match status" value="1"/>
</dbReference>
<dbReference type="GO" id="GO:0003677">
    <property type="term" value="F:DNA binding"/>
    <property type="evidence" value="ECO:0007669"/>
    <property type="project" value="UniProtKB-UniRule"/>
</dbReference>
<dbReference type="Pfam" id="PF04014">
    <property type="entry name" value="MazE_antitoxin"/>
    <property type="match status" value="1"/>
</dbReference>
<dbReference type="InterPro" id="IPR007159">
    <property type="entry name" value="SpoVT-AbrB_dom"/>
</dbReference>
<evidence type="ECO:0000313" key="4">
    <source>
        <dbReference type="Proteomes" id="UP000256541"/>
    </source>
</evidence>
<dbReference type="InterPro" id="IPR037914">
    <property type="entry name" value="SpoVT-AbrB_sf"/>
</dbReference>
<accession>A0A3E0VWE0</accession>
<name>A0A3E0VWE0_9MICO</name>
<dbReference type="EMBL" id="NBXB01000029">
    <property type="protein sequence ID" value="RFA14071.1"/>
    <property type="molecule type" value="Genomic_DNA"/>
</dbReference>
<evidence type="ECO:0000313" key="3">
    <source>
        <dbReference type="EMBL" id="RFA14071.1"/>
    </source>
</evidence>
<evidence type="ECO:0000256" key="1">
    <source>
        <dbReference type="PROSITE-ProRule" id="PRU01076"/>
    </source>
</evidence>
<comment type="caution">
    <text evidence="3">The sequence shown here is derived from an EMBL/GenBank/DDBJ whole genome shotgun (WGS) entry which is preliminary data.</text>
</comment>
<gene>
    <name evidence="3" type="ORF">B7R22_10665</name>
</gene>
<protein>
    <submittedName>
        <fullName evidence="3">AbrB family transcriptional regulator</fullName>
    </submittedName>
</protein>
<dbReference type="AlphaFoldDB" id="A0A3E0VWE0"/>
<dbReference type="OrthoDB" id="33406at2"/>
<organism evidence="3 4">
    <name type="scientific">Subtercola boreus</name>
    <dbReference type="NCBI Taxonomy" id="120213"/>
    <lineage>
        <taxon>Bacteria</taxon>
        <taxon>Bacillati</taxon>
        <taxon>Actinomycetota</taxon>
        <taxon>Actinomycetes</taxon>
        <taxon>Micrococcales</taxon>
        <taxon>Microbacteriaceae</taxon>
        <taxon>Subtercola</taxon>
    </lineage>
</organism>
<dbReference type="RefSeq" id="WP_116411727.1">
    <property type="nucleotide sequence ID" value="NZ_NBXB01000029.1"/>
</dbReference>
<dbReference type="SUPFAM" id="SSF89447">
    <property type="entry name" value="AbrB/MazE/MraZ-like"/>
    <property type="match status" value="1"/>
</dbReference>
<dbReference type="Proteomes" id="UP000256541">
    <property type="component" value="Unassembled WGS sequence"/>
</dbReference>
<proteinExistence type="predicted"/>
<sequence>MEATIDSGGRLLLPKSLRDALGLRPGSKVDVSPYGSGLQITPGGRTAKLQRDEDGRLVAISDTVVSDDVMFALIDAGRR</sequence>
<evidence type="ECO:0000259" key="2">
    <source>
        <dbReference type="PROSITE" id="PS51740"/>
    </source>
</evidence>
<keyword evidence="1" id="KW-0238">DNA-binding</keyword>
<dbReference type="SMART" id="SM00966">
    <property type="entry name" value="SpoVT_AbrB"/>
    <property type="match status" value="1"/>
</dbReference>
<reference evidence="3 4" key="1">
    <citation type="submission" date="2017-04" db="EMBL/GenBank/DDBJ databases">
        <title>Comparative genome analysis of Subtercola boreus.</title>
        <authorList>
            <person name="Cho Y.-J."/>
            <person name="Cho A."/>
            <person name="Kim O.-S."/>
            <person name="Lee J.-I."/>
        </authorList>
    </citation>
    <scope>NUCLEOTIDE SEQUENCE [LARGE SCALE GENOMIC DNA]</scope>
    <source>
        <strain evidence="3 4">P27479</strain>
    </source>
</reference>
<feature type="domain" description="SpoVT-AbrB" evidence="2">
    <location>
        <begin position="1"/>
        <end position="45"/>
    </location>
</feature>
<dbReference type="Gene3D" id="2.10.260.10">
    <property type="match status" value="1"/>
</dbReference>